<proteinExistence type="predicted"/>
<reference evidence="2 3" key="1">
    <citation type="submission" date="2013-05" db="EMBL/GenBank/DDBJ databases">
        <title>Genome sequence of Streptomyces sparsogenes DSM 40356.</title>
        <authorList>
            <person name="Coyne S."/>
            <person name="Seebeck F.P."/>
        </authorList>
    </citation>
    <scope>NUCLEOTIDE SEQUENCE [LARGE SCALE GENOMIC DNA]</scope>
    <source>
        <strain evidence="2 3">DSM 40356</strain>
    </source>
</reference>
<dbReference type="Proteomes" id="UP000186168">
    <property type="component" value="Unassembled WGS sequence"/>
</dbReference>
<feature type="region of interest" description="Disordered" evidence="1">
    <location>
        <begin position="91"/>
        <end position="147"/>
    </location>
</feature>
<name>A0A1R1SFA4_9ACTN</name>
<evidence type="ECO:0000313" key="2">
    <source>
        <dbReference type="EMBL" id="OMI36955.1"/>
    </source>
</evidence>
<evidence type="ECO:0000313" key="3">
    <source>
        <dbReference type="Proteomes" id="UP000186168"/>
    </source>
</evidence>
<gene>
    <name evidence="2" type="ORF">SPAR_24616</name>
</gene>
<comment type="caution">
    <text evidence="2">The sequence shown here is derived from an EMBL/GenBank/DDBJ whole genome shotgun (WGS) entry which is preliminary data.</text>
</comment>
<sequence>MTEEILPADVKSAEEFDDAADIYLFAEERAAVVGAVPRRRRELSMGEMHIRCRGYDLFRSGLTPAAEHGDNDGPVLHLPLTPDRCRVAGPLGGRRHVRGPAAEVRRPPAEWNAGTRMPSPTLTAAFAARSARTPDPTAPVGSPRTAP</sequence>
<accession>A0A1R1SFA4</accession>
<protein>
    <submittedName>
        <fullName evidence="2">Uncharacterized protein</fullName>
    </submittedName>
</protein>
<evidence type="ECO:0000256" key="1">
    <source>
        <dbReference type="SAM" id="MobiDB-lite"/>
    </source>
</evidence>
<keyword evidence="3" id="KW-1185">Reference proteome</keyword>
<dbReference type="EMBL" id="ASQP01000321">
    <property type="protein sequence ID" value="OMI36955.1"/>
    <property type="molecule type" value="Genomic_DNA"/>
</dbReference>
<dbReference type="AlphaFoldDB" id="A0A1R1SFA4"/>
<dbReference type="RefSeq" id="WP_065968192.1">
    <property type="nucleotide sequence ID" value="NZ_ASQP01000321.1"/>
</dbReference>
<organism evidence="2 3">
    <name type="scientific">Streptomyces sparsogenes DSM 40356</name>
    <dbReference type="NCBI Taxonomy" id="1331668"/>
    <lineage>
        <taxon>Bacteria</taxon>
        <taxon>Bacillati</taxon>
        <taxon>Actinomycetota</taxon>
        <taxon>Actinomycetes</taxon>
        <taxon>Kitasatosporales</taxon>
        <taxon>Streptomycetaceae</taxon>
        <taxon>Streptomyces</taxon>
    </lineage>
</organism>
<dbReference type="GeneID" id="96749119"/>